<accession>V8NT19</accession>
<dbReference type="AlphaFoldDB" id="V8NT19"/>
<keyword evidence="2" id="KW-1185">Reference proteome</keyword>
<organism evidence="1 2">
    <name type="scientific">Ophiophagus hannah</name>
    <name type="common">King cobra</name>
    <name type="synonym">Naja hannah</name>
    <dbReference type="NCBI Taxonomy" id="8665"/>
    <lineage>
        <taxon>Eukaryota</taxon>
        <taxon>Metazoa</taxon>
        <taxon>Chordata</taxon>
        <taxon>Craniata</taxon>
        <taxon>Vertebrata</taxon>
        <taxon>Euteleostomi</taxon>
        <taxon>Lepidosauria</taxon>
        <taxon>Squamata</taxon>
        <taxon>Bifurcata</taxon>
        <taxon>Unidentata</taxon>
        <taxon>Episquamata</taxon>
        <taxon>Toxicofera</taxon>
        <taxon>Serpentes</taxon>
        <taxon>Colubroidea</taxon>
        <taxon>Elapidae</taxon>
        <taxon>Elapinae</taxon>
        <taxon>Ophiophagus</taxon>
    </lineage>
</organism>
<comment type="caution">
    <text evidence="1">The sequence shown here is derived from an EMBL/GenBank/DDBJ whole genome shotgun (WGS) entry which is preliminary data.</text>
</comment>
<evidence type="ECO:0000313" key="1">
    <source>
        <dbReference type="EMBL" id="ETE65086.1"/>
    </source>
</evidence>
<dbReference type="Proteomes" id="UP000018936">
    <property type="component" value="Unassembled WGS sequence"/>
</dbReference>
<evidence type="ECO:0000313" key="2">
    <source>
        <dbReference type="Proteomes" id="UP000018936"/>
    </source>
</evidence>
<feature type="non-terminal residue" evidence="1">
    <location>
        <position position="1"/>
    </location>
</feature>
<gene>
    <name evidence="1" type="ORF">L345_09142</name>
</gene>
<name>V8NT19_OPHHA</name>
<sequence length="46" mass="5166">MSFRGRGGNNRVSTEEEEVVEEVDLDVEEDVVALIEAVMTKDLQKV</sequence>
<dbReference type="EMBL" id="AZIM01001992">
    <property type="protein sequence ID" value="ETE65086.1"/>
    <property type="molecule type" value="Genomic_DNA"/>
</dbReference>
<proteinExistence type="predicted"/>
<reference evidence="1 2" key="1">
    <citation type="journal article" date="2013" name="Proc. Natl. Acad. Sci. U.S.A.">
        <title>The king cobra genome reveals dynamic gene evolution and adaptation in the snake venom system.</title>
        <authorList>
            <person name="Vonk F.J."/>
            <person name="Casewell N.R."/>
            <person name="Henkel C.V."/>
            <person name="Heimberg A.M."/>
            <person name="Jansen H.J."/>
            <person name="McCleary R.J."/>
            <person name="Kerkkamp H.M."/>
            <person name="Vos R.A."/>
            <person name="Guerreiro I."/>
            <person name="Calvete J.J."/>
            <person name="Wuster W."/>
            <person name="Woods A.E."/>
            <person name="Logan J.M."/>
            <person name="Harrison R.A."/>
            <person name="Castoe T.A."/>
            <person name="de Koning A.P."/>
            <person name="Pollock D.D."/>
            <person name="Yandell M."/>
            <person name="Calderon D."/>
            <person name="Renjifo C."/>
            <person name="Currier R.B."/>
            <person name="Salgado D."/>
            <person name="Pla D."/>
            <person name="Sanz L."/>
            <person name="Hyder A.S."/>
            <person name="Ribeiro J.M."/>
            <person name="Arntzen J.W."/>
            <person name="van den Thillart G.E."/>
            <person name="Boetzer M."/>
            <person name="Pirovano W."/>
            <person name="Dirks R.P."/>
            <person name="Spaink H.P."/>
            <person name="Duboule D."/>
            <person name="McGlinn E."/>
            <person name="Kini R.M."/>
            <person name="Richardson M.K."/>
        </authorList>
    </citation>
    <scope>NUCLEOTIDE SEQUENCE</scope>
    <source>
        <tissue evidence="1">Blood</tissue>
    </source>
</reference>
<protein>
    <submittedName>
        <fullName evidence="1">Uncharacterized protein</fullName>
    </submittedName>
</protein>